<dbReference type="PANTHER" id="PTHR42951">
    <property type="entry name" value="METALLO-BETA-LACTAMASE DOMAIN-CONTAINING"/>
    <property type="match status" value="1"/>
</dbReference>
<organism evidence="2 3">
    <name type="scientific">Mammaliicoccus sciuri</name>
    <name type="common">Staphylococcus sciuri</name>
    <dbReference type="NCBI Taxonomy" id="1296"/>
    <lineage>
        <taxon>Bacteria</taxon>
        <taxon>Bacillati</taxon>
        <taxon>Bacillota</taxon>
        <taxon>Bacilli</taxon>
        <taxon>Bacillales</taxon>
        <taxon>Staphylococcaceae</taxon>
        <taxon>Mammaliicoccus</taxon>
    </lineage>
</organism>
<dbReference type="CDD" id="cd07721">
    <property type="entry name" value="yflN-like_MBL-fold"/>
    <property type="match status" value="1"/>
</dbReference>
<gene>
    <name evidence="2" type="ORF">CEP64_09290</name>
</gene>
<dbReference type="Proteomes" id="UP000197058">
    <property type="component" value="Chromosome"/>
</dbReference>
<dbReference type="EMBL" id="CP022046">
    <property type="protein sequence ID" value="ASE34776.1"/>
    <property type="molecule type" value="Genomic_DNA"/>
</dbReference>
<protein>
    <submittedName>
        <fullName evidence="2">MBL fold metallo-hydrolase</fullName>
    </submittedName>
</protein>
<dbReference type="InterPro" id="IPR001279">
    <property type="entry name" value="Metallo-B-lactamas"/>
</dbReference>
<reference evidence="3" key="1">
    <citation type="submission" date="2017-06" db="EMBL/GenBank/DDBJ databases">
        <title>FDA dAtabase for Regulatory Grade micrObial Sequences (FDA-ARGOS): Supporting development and validation of Infectious Disease Dx tests.</title>
        <authorList>
            <person name="Goldberg B."/>
            <person name="Campos J."/>
            <person name="Tallon L."/>
            <person name="Sadzewicz L."/>
            <person name="Sengamalay N."/>
            <person name="Ott S."/>
            <person name="Godinez A."/>
            <person name="Nagaraj S."/>
            <person name="Vavikolanu K."/>
            <person name="Nadendla S."/>
            <person name="George J."/>
            <person name="Geyer C."/>
            <person name="Sichtig H."/>
        </authorList>
    </citation>
    <scope>NUCLEOTIDE SEQUENCE [LARGE SCALE GENOMIC DNA]</scope>
    <source>
        <strain evidence="3">FDAARGOS_285</strain>
    </source>
</reference>
<dbReference type="Gene3D" id="3.60.15.10">
    <property type="entry name" value="Ribonuclease Z/Hydroxyacylglutathione hydrolase-like"/>
    <property type="match status" value="1"/>
</dbReference>
<evidence type="ECO:0000259" key="1">
    <source>
        <dbReference type="SMART" id="SM00849"/>
    </source>
</evidence>
<dbReference type="SUPFAM" id="SSF56281">
    <property type="entry name" value="Metallo-hydrolase/oxidoreductase"/>
    <property type="match status" value="1"/>
</dbReference>
<sequence length="231" mass="26114">MTIKVEQLNINFDYEGENYEIHPTLIIQDEELILVDTGYPGFMEKIELEIKRLNYNIENLKNIIITHYDDDHIGALKAFKDKYPNTQIISSFVEGKYIGGHSKSERLIQAEDLLNKMSDDEKPYGEEFVNMLQELEHVDVDVEVTNGALILNNEVEVIATPGHTSGHISLYIQSVNSVITGDAAVKEGESLNVANPEYSMSIEDAKNSLKKIKDLNADKYYCFHGGLLEKS</sequence>
<feature type="domain" description="Metallo-beta-lactamase" evidence="1">
    <location>
        <begin position="21"/>
        <end position="224"/>
    </location>
</feature>
<dbReference type="AlphaFoldDB" id="A0AAI8GUD6"/>
<proteinExistence type="predicted"/>
<dbReference type="Pfam" id="PF00753">
    <property type="entry name" value="Lactamase_B"/>
    <property type="match status" value="1"/>
</dbReference>
<dbReference type="PANTHER" id="PTHR42951:SF15">
    <property type="entry name" value="METALLO-BETA-LACTAMASE SUPERFAMILY PROTEIN"/>
    <property type="match status" value="1"/>
</dbReference>
<dbReference type="SMART" id="SM00849">
    <property type="entry name" value="Lactamase_B"/>
    <property type="match status" value="1"/>
</dbReference>
<evidence type="ECO:0000313" key="2">
    <source>
        <dbReference type="EMBL" id="ASE34776.1"/>
    </source>
</evidence>
<dbReference type="KEGG" id="sscu:CEP64_09290"/>
<name>A0AAI8GUD6_MAMSC</name>
<dbReference type="InterPro" id="IPR036866">
    <property type="entry name" value="RibonucZ/Hydroxyglut_hydro"/>
</dbReference>
<evidence type="ECO:0000313" key="3">
    <source>
        <dbReference type="Proteomes" id="UP000197058"/>
    </source>
</evidence>
<accession>A0AAI8GUD6</accession>
<dbReference type="InterPro" id="IPR050855">
    <property type="entry name" value="NDM-1-like"/>
</dbReference>